<dbReference type="Pfam" id="PF07687">
    <property type="entry name" value="M20_dimer"/>
    <property type="match status" value="1"/>
</dbReference>
<name>A0AA41XFT8_9MICO</name>
<dbReference type="EMBL" id="JANLCK010000009">
    <property type="protein sequence ID" value="MCS5727232.1"/>
    <property type="molecule type" value="Genomic_DNA"/>
</dbReference>
<evidence type="ECO:0000256" key="1">
    <source>
        <dbReference type="ARBA" id="ARBA00022723"/>
    </source>
</evidence>
<reference evidence="4" key="1">
    <citation type="submission" date="2022-08" db="EMBL/GenBank/DDBJ databases">
        <authorList>
            <person name="Deng Y."/>
            <person name="Han X.-F."/>
            <person name="Zhang Y.-Q."/>
        </authorList>
    </citation>
    <scope>NUCLEOTIDE SEQUENCE</scope>
    <source>
        <strain evidence="4">CPCC 203407</strain>
    </source>
</reference>
<evidence type="ECO:0000259" key="3">
    <source>
        <dbReference type="Pfam" id="PF07687"/>
    </source>
</evidence>
<dbReference type="InterPro" id="IPR050072">
    <property type="entry name" value="Peptidase_M20A"/>
</dbReference>
<organism evidence="4 5">
    <name type="scientific">Herbiconiux oxytropis</name>
    <dbReference type="NCBI Taxonomy" id="2970915"/>
    <lineage>
        <taxon>Bacteria</taxon>
        <taxon>Bacillati</taxon>
        <taxon>Actinomycetota</taxon>
        <taxon>Actinomycetes</taxon>
        <taxon>Micrococcales</taxon>
        <taxon>Microbacteriaceae</taxon>
        <taxon>Herbiconiux</taxon>
    </lineage>
</organism>
<evidence type="ECO:0000313" key="5">
    <source>
        <dbReference type="Proteomes" id="UP001165587"/>
    </source>
</evidence>
<dbReference type="InterPro" id="IPR036264">
    <property type="entry name" value="Bact_exopeptidase_dim_dom"/>
</dbReference>
<dbReference type="GO" id="GO:0046872">
    <property type="term" value="F:metal ion binding"/>
    <property type="evidence" value="ECO:0007669"/>
    <property type="project" value="UniProtKB-KW"/>
</dbReference>
<protein>
    <submittedName>
        <fullName evidence="4">M20/M25/M40 family metallo-hydrolase</fullName>
    </submittedName>
</protein>
<evidence type="ECO:0000313" key="4">
    <source>
        <dbReference type="EMBL" id="MCS5727232.1"/>
    </source>
</evidence>
<dbReference type="Proteomes" id="UP001165587">
    <property type="component" value="Unassembled WGS sequence"/>
</dbReference>
<dbReference type="InterPro" id="IPR002933">
    <property type="entry name" value="Peptidase_M20"/>
</dbReference>
<dbReference type="RefSeq" id="WP_259530208.1">
    <property type="nucleotide sequence ID" value="NZ_JANLCK010000009.1"/>
</dbReference>
<dbReference type="Gene3D" id="3.30.70.360">
    <property type="match status" value="1"/>
</dbReference>
<dbReference type="AlphaFoldDB" id="A0AA41XFT8"/>
<comment type="caution">
    <text evidence="4">The sequence shown here is derived from an EMBL/GenBank/DDBJ whole genome shotgun (WGS) entry which is preliminary data.</text>
</comment>
<keyword evidence="5" id="KW-1185">Reference proteome</keyword>
<keyword evidence="2" id="KW-0378">Hydrolase</keyword>
<accession>A0AA41XFT8</accession>
<dbReference type="PANTHER" id="PTHR43808">
    <property type="entry name" value="ACETYLORNITHINE DEACETYLASE"/>
    <property type="match status" value="1"/>
</dbReference>
<evidence type="ECO:0000256" key="2">
    <source>
        <dbReference type="ARBA" id="ARBA00022801"/>
    </source>
</evidence>
<sequence length="412" mass="44238">MTDLAKSDLDVAQIVAGHIDTERVVQLVQDVCRIPSILGEEGPLADFLVEVMAGSGFDDARAQPVLPERPNAIGKLDFGPGKTVVMTGHMDTKPVSHGWKLTEPFSGDIIDGAVYGHGIMDMKAALVCQIVAMEAVRAAAAAGDIAVSGTLAMAAVSDHMGDQLGSIKYFEEYGADYCVLGELSDNEIFLGHRGRYYYDIIVRGISAHTCHKPLAVNANMLAAHAIIELDASKLEPQLEEWVTSLFGPETYMAPGRVYGGLPPGGPSMIPDECVIRVDCRPQPGVTLEEVRDEIERCLALAKQREPRFEAEVVLADVKSGYLARPEAEVTELMIRAVRAARADGSSTRSPEPELQVAGWLGDTASFGDRIPTIIFGPGGEPVYCPDEHLSIEDIVEATKVYAAFAAYALLGD</sequence>
<dbReference type="SUPFAM" id="SSF53187">
    <property type="entry name" value="Zn-dependent exopeptidases"/>
    <property type="match status" value="1"/>
</dbReference>
<gene>
    <name evidence="4" type="ORF">N1028_15140</name>
</gene>
<dbReference type="Pfam" id="PF01546">
    <property type="entry name" value="Peptidase_M20"/>
    <property type="match status" value="1"/>
</dbReference>
<keyword evidence="1" id="KW-0479">Metal-binding</keyword>
<dbReference type="GO" id="GO:0016787">
    <property type="term" value="F:hydrolase activity"/>
    <property type="evidence" value="ECO:0007669"/>
    <property type="project" value="UniProtKB-KW"/>
</dbReference>
<dbReference type="Gene3D" id="3.40.630.10">
    <property type="entry name" value="Zn peptidases"/>
    <property type="match status" value="1"/>
</dbReference>
<proteinExistence type="predicted"/>
<feature type="domain" description="Peptidase M20 dimerisation" evidence="3">
    <location>
        <begin position="191"/>
        <end position="299"/>
    </location>
</feature>
<dbReference type="InterPro" id="IPR011650">
    <property type="entry name" value="Peptidase_M20_dimer"/>
</dbReference>
<dbReference type="SUPFAM" id="SSF55031">
    <property type="entry name" value="Bacterial exopeptidase dimerisation domain"/>
    <property type="match status" value="1"/>
</dbReference>